<dbReference type="PANTHER" id="PTHR19848">
    <property type="entry name" value="WD40 REPEAT PROTEIN"/>
    <property type="match status" value="1"/>
</dbReference>
<name>A0A8H6Y2D9_9AGAR</name>
<dbReference type="SUPFAM" id="SSF49562">
    <property type="entry name" value="C2 domain (Calcium/lipid-binding domain, CaLB)"/>
    <property type="match status" value="1"/>
</dbReference>
<dbReference type="InterPro" id="IPR020472">
    <property type="entry name" value="WD40_PAC1"/>
</dbReference>
<feature type="repeat" description="WD" evidence="3">
    <location>
        <begin position="1631"/>
        <end position="1672"/>
    </location>
</feature>
<dbReference type="InterPro" id="IPR019775">
    <property type="entry name" value="WD40_repeat_CS"/>
</dbReference>
<dbReference type="SUPFAM" id="SSF52540">
    <property type="entry name" value="P-loop containing nucleoside triphosphate hydrolases"/>
    <property type="match status" value="2"/>
</dbReference>
<feature type="repeat" description="WD" evidence="3">
    <location>
        <begin position="1799"/>
        <end position="1840"/>
    </location>
</feature>
<gene>
    <name evidence="6" type="ORF">MVEN_01166700</name>
</gene>
<feature type="domain" description="NACHT" evidence="5">
    <location>
        <begin position="795"/>
        <end position="939"/>
    </location>
</feature>
<dbReference type="CDD" id="cd00200">
    <property type="entry name" value="WD40"/>
    <property type="match status" value="2"/>
</dbReference>
<feature type="repeat" description="WD" evidence="3">
    <location>
        <begin position="1757"/>
        <end position="1797"/>
    </location>
</feature>
<dbReference type="InterPro" id="IPR027417">
    <property type="entry name" value="P-loop_NTPase"/>
</dbReference>
<feature type="repeat" description="WD" evidence="3">
    <location>
        <begin position="1589"/>
        <end position="1621"/>
    </location>
</feature>
<dbReference type="PROSITE" id="PS50837">
    <property type="entry name" value="NACHT"/>
    <property type="match status" value="2"/>
</dbReference>
<dbReference type="Gene3D" id="3.40.50.300">
    <property type="entry name" value="P-loop containing nucleotide triphosphate hydrolases"/>
    <property type="match status" value="2"/>
</dbReference>
<keyword evidence="2" id="KW-0677">Repeat</keyword>
<keyword evidence="7" id="KW-1185">Reference proteome</keyword>
<dbReference type="InterPro" id="IPR000008">
    <property type="entry name" value="C2_dom"/>
</dbReference>
<dbReference type="PANTHER" id="PTHR19848:SF8">
    <property type="entry name" value="F-BOX AND WD REPEAT DOMAIN CONTAINING 7"/>
    <property type="match status" value="1"/>
</dbReference>
<dbReference type="InterPro" id="IPR035892">
    <property type="entry name" value="C2_domain_sf"/>
</dbReference>
<dbReference type="Pfam" id="PF24883">
    <property type="entry name" value="NPHP3_N"/>
    <property type="match status" value="2"/>
</dbReference>
<evidence type="ECO:0000256" key="2">
    <source>
        <dbReference type="ARBA" id="ARBA00022737"/>
    </source>
</evidence>
<keyword evidence="1 3" id="KW-0853">WD repeat</keyword>
<dbReference type="PROSITE" id="PS50004">
    <property type="entry name" value="C2"/>
    <property type="match status" value="1"/>
</dbReference>
<protein>
    <submittedName>
        <fullName evidence="6">WD40 repeat-like protein</fullName>
    </submittedName>
</protein>
<dbReference type="PRINTS" id="PR00320">
    <property type="entry name" value="GPROTEINBRPT"/>
</dbReference>
<dbReference type="Gene3D" id="2.60.40.150">
    <property type="entry name" value="C2 domain"/>
    <property type="match status" value="1"/>
</dbReference>
<feature type="repeat" description="WD" evidence="3">
    <location>
        <begin position="1415"/>
        <end position="1456"/>
    </location>
</feature>
<dbReference type="Pfam" id="PF00400">
    <property type="entry name" value="WD40"/>
    <property type="match status" value="14"/>
</dbReference>
<dbReference type="PROSITE" id="PS00678">
    <property type="entry name" value="WD_REPEATS_1"/>
    <property type="match status" value="5"/>
</dbReference>
<dbReference type="Gene3D" id="2.130.10.10">
    <property type="entry name" value="YVTN repeat-like/Quinoprotein amine dehydrogenase"/>
    <property type="match status" value="5"/>
</dbReference>
<evidence type="ECO:0000259" key="4">
    <source>
        <dbReference type="PROSITE" id="PS50004"/>
    </source>
</evidence>
<sequence>MLPYVVLVDSAHELQWNTGCRSTKPPSLYVKIYKDGVLVRRTPTVKRQLEPQWNHESNLPSDNEASLISFKVFQVALFKDSCLGAFESRLEALLQRCTSDTGSKTVNVELTGLEGASKGARTGTLSVRLEKLTAAHTGNTIREIEKRVEGGNGPSEASQALDTAVKIVTASSDFTSTLNVVISKLDILVQLGNQIAKIHPYAQAAWSILTIAIQKQHETDAKLVQLVRTMGEVYSFLDALTPLQKIAPLEDTLLLIIKQTTECAIFIREYTEKGVSWRVQLGRMISDLWSDTTSKLQDFADSFIELKKSLDTTVGIQTTFLSARIDQTAERIEKKVDALAEVKTLEVLVPMDIDTTMRTGCAVGTRLDLLTSVTRWLTVEFTSGNILWLHGVAGSGKSAISMSVFQHFRDLHRLGASIFFKRNDAELGAPGRVIRTIAYWMAKSDPHIRNAVCRAIDQDAMLVKAPLREQFQKLLFEPLNDAKEHILGPIVIILDGLDECGDSNERNTLLSLIADEFPKLPSRIRFFLTSRPETTVTDAFRLATTKTADGIAPRITVHALETSTPSTKQDIILYLRQRMDDIRVRKCLQSAWPGEAAIGTLAGYAEGLFIWASTATRFIDTSNPPSKLTQLLEHGYTQASSLDELYNVALKNSADWTDEAFSCEALSVLALIVLSRTPLTSRKMDRLLHFTGDRSSQILECLGCVVQWKKGDAARLLHASFSDYIMDEKRCGNNKWFIDSVIQSKILEILHLDALKKLNPADVDESTRAECLPGTREEIRSFISRWLNEPSDGTNILWLHGESGTGKSTIAESISRQFRGRLGASVFFDWNNPIACRPDAVIRSLAYWLAKSDAHIRAPVYNAIIDDPNIVKTSIQNQFQKLLLDPLIGAKPHIREPIIIILDSLDKCGRPDSRKSLLSLMANEFPKLPAVRFLVTSSTALDITSQFSAQPRISPKELDATTASSKQDIITYLRLSLGGLRPQKPLPPSWPGESTIELLAEHAYGQFSWASTAFRFIQHSSSPEKQLETLVAGILGPVNPQSNLDELYALVVRASPAWGAESSAEEARLVLGAVVLARIPMMAETLDTLLGFEHGKSAEVLEGLAGVIRWAPHVTARKLHPTFGECVTDPARSGGAPWFIDPQVLSQPLALGCFRIMKSELKFNICGLQDSHLLNADVPDLSDRIKQNISPALSYASQFWADHLTSVTDTNDDILRELRDFMEKRFLYWLEVLSLLEFASTATGSLEVARRYAKDKNETITYLLQDGLKFVAAFTPLLAVSVPHLYISAVPFAPKQSMVQKNFSSYFPRTLCFDQPFADDWSSMRKMFQPHTSAVTSVAFSPSGKHIVSGSSDNTVRVWDAETGVMVPGLFEGHISDVTSVAFSPDGTHIASGSLDNTVRVYRTLISSDHVAWPLVGHLGGVTSVAFSPDGMCIVSGSEDKSVRVWEWETGREIHSFWDHTDVVTSVMFSPDGTQIVSGSLDGTVRIWDPSADGKAAPGLKIFGGLAAGVTSVAFSPDGQYIGCGSRDFKVRVWNLQKGEFVADPFEGHTGSVNSVKFSPDGKRIASGSSGQRVRIWDSNSGDLLAGPFIGHTSEVTSVDFSPDGTQILSGSLDGTVRIWDSEIEVMVGPVVGHISNVTSVVFSPDGKHIVSTSSDKTVRVWNSETGSVVSGIFNEYTRGINSVAFSPDGKAIVFGSSNTLLVWYPETGVEVVGFEGHTDKVTSAVFSPNGTEIVSASTDNTVRVWDSKTGTMLSEFKGNTSRVNCVAFSPDCKRLVSGSDKIVRVWDSQSGAPVLGPFEGHSSEVNTAMFSPDGSRIASGSSDKSIRVWNFQPDDPSTAHHLELEGHSSSVTSVAFSKDGLWIVSGSQDGTVRVWDSSTGSLVAGPFEGHIASINSVAFSPDRMRIVSGSEDATIRVDRSDAFTDSMRVEDGWHIESTNRILWVPPWLRQGLYLPSNSLVICAQGTTKLDLSKFVHGTEWHKCIDPSFRDSK</sequence>
<dbReference type="InterPro" id="IPR001680">
    <property type="entry name" value="WD40_rpt"/>
</dbReference>
<feature type="repeat" description="WD" evidence="3">
    <location>
        <begin position="1371"/>
        <end position="1402"/>
    </location>
</feature>
<dbReference type="InterPro" id="IPR015943">
    <property type="entry name" value="WD40/YVTN_repeat-like_dom_sf"/>
</dbReference>
<dbReference type="PROSITE" id="PS50294">
    <property type="entry name" value="WD_REPEATS_REGION"/>
    <property type="match status" value="13"/>
</dbReference>
<dbReference type="SMART" id="SM00320">
    <property type="entry name" value="WD40"/>
    <property type="match status" value="14"/>
</dbReference>
<dbReference type="InterPro" id="IPR056884">
    <property type="entry name" value="NPHP3-like_N"/>
</dbReference>
<feature type="repeat" description="WD" evidence="3">
    <location>
        <begin position="1503"/>
        <end position="1544"/>
    </location>
</feature>
<dbReference type="Proteomes" id="UP000620124">
    <property type="component" value="Unassembled WGS sequence"/>
</dbReference>
<organism evidence="6 7">
    <name type="scientific">Mycena venus</name>
    <dbReference type="NCBI Taxonomy" id="2733690"/>
    <lineage>
        <taxon>Eukaryota</taxon>
        <taxon>Fungi</taxon>
        <taxon>Dikarya</taxon>
        <taxon>Basidiomycota</taxon>
        <taxon>Agaricomycotina</taxon>
        <taxon>Agaricomycetes</taxon>
        <taxon>Agaricomycetidae</taxon>
        <taxon>Agaricales</taxon>
        <taxon>Marasmiineae</taxon>
        <taxon>Mycenaceae</taxon>
        <taxon>Mycena</taxon>
    </lineage>
</organism>
<evidence type="ECO:0000313" key="6">
    <source>
        <dbReference type="EMBL" id="KAF7352043.1"/>
    </source>
</evidence>
<dbReference type="Pfam" id="PF00168">
    <property type="entry name" value="C2"/>
    <property type="match status" value="1"/>
</dbReference>
<feature type="domain" description="NACHT" evidence="5">
    <location>
        <begin position="385"/>
        <end position="532"/>
    </location>
</feature>
<dbReference type="EMBL" id="JACAZI010000009">
    <property type="protein sequence ID" value="KAF7352043.1"/>
    <property type="molecule type" value="Genomic_DNA"/>
</dbReference>
<dbReference type="InterPro" id="IPR007111">
    <property type="entry name" value="NACHT_NTPase"/>
</dbReference>
<dbReference type="InterPro" id="IPR036322">
    <property type="entry name" value="WD40_repeat_dom_sf"/>
</dbReference>
<feature type="domain" description="C2" evidence="4">
    <location>
        <begin position="1"/>
        <end position="103"/>
    </location>
</feature>
<evidence type="ECO:0000313" key="7">
    <source>
        <dbReference type="Proteomes" id="UP000620124"/>
    </source>
</evidence>
<feature type="repeat" description="WD" evidence="3">
    <location>
        <begin position="1457"/>
        <end position="1489"/>
    </location>
</feature>
<reference evidence="6" key="1">
    <citation type="submission" date="2020-05" db="EMBL/GenBank/DDBJ databases">
        <title>Mycena genomes resolve the evolution of fungal bioluminescence.</title>
        <authorList>
            <person name="Tsai I.J."/>
        </authorList>
    </citation>
    <scope>NUCLEOTIDE SEQUENCE</scope>
    <source>
        <strain evidence="6">CCC161011</strain>
    </source>
</reference>
<dbReference type="PROSITE" id="PS50082">
    <property type="entry name" value="WD_REPEATS_2"/>
    <property type="match status" value="13"/>
</dbReference>
<evidence type="ECO:0000259" key="5">
    <source>
        <dbReference type="PROSITE" id="PS50837"/>
    </source>
</evidence>
<accession>A0A8H6Y2D9</accession>
<evidence type="ECO:0000256" key="3">
    <source>
        <dbReference type="PROSITE-ProRule" id="PRU00221"/>
    </source>
</evidence>
<proteinExistence type="predicted"/>
<feature type="repeat" description="WD" evidence="3">
    <location>
        <begin position="1546"/>
        <end position="1587"/>
    </location>
</feature>
<evidence type="ECO:0000256" key="1">
    <source>
        <dbReference type="ARBA" id="ARBA00022574"/>
    </source>
</evidence>
<feature type="repeat" description="WD" evidence="3">
    <location>
        <begin position="1715"/>
        <end position="1756"/>
    </location>
</feature>
<dbReference type="SUPFAM" id="SSF50978">
    <property type="entry name" value="WD40 repeat-like"/>
    <property type="match status" value="2"/>
</dbReference>
<dbReference type="OrthoDB" id="163438at2759"/>
<feature type="repeat" description="WD" evidence="3">
    <location>
        <begin position="1328"/>
        <end position="1364"/>
    </location>
</feature>
<feature type="repeat" description="WD" evidence="3">
    <location>
        <begin position="1845"/>
        <end position="1886"/>
    </location>
</feature>
<feature type="repeat" description="WD" evidence="3">
    <location>
        <begin position="1888"/>
        <end position="1918"/>
    </location>
</feature>
<comment type="caution">
    <text evidence="6">The sequence shown here is derived from an EMBL/GenBank/DDBJ whole genome shotgun (WGS) entry which is preliminary data.</text>
</comment>